<dbReference type="SUPFAM" id="SSF103473">
    <property type="entry name" value="MFS general substrate transporter"/>
    <property type="match status" value="1"/>
</dbReference>
<feature type="transmembrane region" description="Helical" evidence="5">
    <location>
        <begin position="396"/>
        <end position="419"/>
    </location>
</feature>
<dbReference type="KEGG" id="trg:TRUGW13939_08688"/>
<evidence type="ECO:0000256" key="4">
    <source>
        <dbReference type="ARBA" id="ARBA00023136"/>
    </source>
</evidence>
<dbReference type="GO" id="GO:0022857">
    <property type="term" value="F:transmembrane transporter activity"/>
    <property type="evidence" value="ECO:0007669"/>
    <property type="project" value="InterPro"/>
</dbReference>
<keyword evidence="2 5" id="KW-0812">Transmembrane</keyword>
<feature type="transmembrane region" description="Helical" evidence="5">
    <location>
        <begin position="431"/>
        <end position="450"/>
    </location>
</feature>
<name>A0A7H8R5S5_TALRU</name>
<evidence type="ECO:0000259" key="6">
    <source>
        <dbReference type="PROSITE" id="PS50850"/>
    </source>
</evidence>
<keyword evidence="3 5" id="KW-1133">Transmembrane helix</keyword>
<feature type="transmembrane region" description="Helical" evidence="5">
    <location>
        <begin position="61"/>
        <end position="83"/>
    </location>
</feature>
<keyword evidence="4 5" id="KW-0472">Membrane</keyword>
<feature type="transmembrane region" description="Helical" evidence="5">
    <location>
        <begin position="363"/>
        <end position="384"/>
    </location>
</feature>
<organism evidence="7 8">
    <name type="scientific">Talaromyces rugulosus</name>
    <name type="common">Penicillium rugulosum</name>
    <dbReference type="NCBI Taxonomy" id="121627"/>
    <lineage>
        <taxon>Eukaryota</taxon>
        <taxon>Fungi</taxon>
        <taxon>Dikarya</taxon>
        <taxon>Ascomycota</taxon>
        <taxon>Pezizomycotina</taxon>
        <taxon>Eurotiomycetes</taxon>
        <taxon>Eurotiomycetidae</taxon>
        <taxon>Eurotiales</taxon>
        <taxon>Trichocomaceae</taxon>
        <taxon>Talaromyces</taxon>
        <taxon>Talaromyces sect. Islandici</taxon>
    </lineage>
</organism>
<dbReference type="PANTHER" id="PTHR23502:SF2">
    <property type="entry name" value="TRANSPORTER, PUTATIVE (AFU_ORTHOLOGUE AFUA_2G08910)-RELATED"/>
    <property type="match status" value="1"/>
</dbReference>
<feature type="transmembrane region" description="Helical" evidence="5">
    <location>
        <begin position="152"/>
        <end position="173"/>
    </location>
</feature>
<dbReference type="Gene3D" id="1.20.1250.20">
    <property type="entry name" value="MFS general substrate transporter like domains"/>
    <property type="match status" value="1"/>
</dbReference>
<dbReference type="Proteomes" id="UP000509510">
    <property type="component" value="Chromosome V"/>
</dbReference>
<dbReference type="InterPro" id="IPR020846">
    <property type="entry name" value="MFS_dom"/>
</dbReference>
<dbReference type="GO" id="GO:0005886">
    <property type="term" value="C:plasma membrane"/>
    <property type="evidence" value="ECO:0007669"/>
    <property type="project" value="TreeGrafter"/>
</dbReference>
<feature type="transmembrane region" description="Helical" evidence="5">
    <location>
        <begin position="95"/>
        <end position="114"/>
    </location>
</feature>
<protein>
    <recommendedName>
        <fullName evidence="6">Major facilitator superfamily (MFS) profile domain-containing protein</fullName>
    </recommendedName>
</protein>
<feature type="transmembrane region" description="Helical" evidence="5">
    <location>
        <begin position="283"/>
        <end position="302"/>
    </location>
</feature>
<sequence length="492" mass="54722">MEEPVKASSSLELENVESGVLRASHREFLLDRHGTLDLVPLPSEFPEDPLNWPSWQKNTNLFLVSFHAMMCLIMGAGIIPAYSGMAEEMGASLQAATYFTSMQIAMLGVAPLVWKPISTRIGMRPMWLIGTFCAAVCNVGCARSKSYGAMSISRLLVAFFIAPAMALGTKVVTQMFFSHQRGQKMGIWTLMVTLGPSLGPFLMGFVTFHIGWRWIYWIFAIINLAQFILYFFLSPETNFEATLVSSRQRFSFQARYFGLRRFSQKPLRAVDLVLPLAVARHHVVWITTAAYAVVFNFAFVLLTVEIPQIFGEKFHFNTQQIGLQFLGMIIGGIIGEQAAGPLGDFAMAAYTRRHQGQNPRPEFRLWLAYIGYATMIAGFLVWGFRTADLPPNVYDVSPVVGIGISTFGAQIITTSVFTYMVDCYPTESADIGIFANVVRQIWGFIGPFWFPSMFESAGIKDSAGIMVGVSVIASLIPIIAVQYFGARLKQSR</sequence>
<dbReference type="GeneID" id="55996176"/>
<feature type="domain" description="Major facilitator superfamily (MFS) profile" evidence="6">
    <location>
        <begin position="60"/>
        <end position="492"/>
    </location>
</feature>
<feature type="transmembrane region" description="Helical" evidence="5">
    <location>
        <begin position="185"/>
        <end position="208"/>
    </location>
</feature>
<dbReference type="PANTHER" id="PTHR23502">
    <property type="entry name" value="MAJOR FACILITATOR SUPERFAMILY"/>
    <property type="match status" value="1"/>
</dbReference>
<feature type="transmembrane region" description="Helical" evidence="5">
    <location>
        <begin position="214"/>
        <end position="233"/>
    </location>
</feature>
<dbReference type="Pfam" id="PF07690">
    <property type="entry name" value="MFS_1"/>
    <property type="match status" value="1"/>
</dbReference>
<dbReference type="OrthoDB" id="268400at2759"/>
<evidence type="ECO:0000313" key="8">
    <source>
        <dbReference type="Proteomes" id="UP000509510"/>
    </source>
</evidence>
<dbReference type="InterPro" id="IPR036259">
    <property type="entry name" value="MFS_trans_sf"/>
</dbReference>
<accession>A0A7H8R5S5</accession>
<evidence type="ECO:0000256" key="1">
    <source>
        <dbReference type="ARBA" id="ARBA00004141"/>
    </source>
</evidence>
<dbReference type="AlphaFoldDB" id="A0A7H8R5S5"/>
<evidence type="ECO:0000313" key="7">
    <source>
        <dbReference type="EMBL" id="QKX61536.1"/>
    </source>
</evidence>
<gene>
    <name evidence="7" type="ORF">TRUGW13939_08688</name>
</gene>
<reference evidence="8" key="1">
    <citation type="submission" date="2020-06" db="EMBL/GenBank/DDBJ databases">
        <title>A chromosome-scale genome assembly of Talaromyces rugulosus W13939.</title>
        <authorList>
            <person name="Wang B."/>
            <person name="Guo L."/>
            <person name="Ye K."/>
            <person name="Wang L."/>
        </authorList>
    </citation>
    <scope>NUCLEOTIDE SEQUENCE [LARGE SCALE GENOMIC DNA]</scope>
    <source>
        <strain evidence="8">W13939</strain>
    </source>
</reference>
<comment type="subcellular location">
    <subcellularLocation>
        <location evidence="1">Membrane</location>
        <topology evidence="1">Multi-pass membrane protein</topology>
    </subcellularLocation>
</comment>
<dbReference type="PROSITE" id="PS50850">
    <property type="entry name" value="MFS"/>
    <property type="match status" value="1"/>
</dbReference>
<keyword evidence="8" id="KW-1185">Reference proteome</keyword>
<evidence type="ECO:0000256" key="3">
    <source>
        <dbReference type="ARBA" id="ARBA00022989"/>
    </source>
</evidence>
<dbReference type="RefSeq" id="XP_035347710.1">
    <property type="nucleotide sequence ID" value="XM_035491817.1"/>
</dbReference>
<evidence type="ECO:0000256" key="2">
    <source>
        <dbReference type="ARBA" id="ARBA00022692"/>
    </source>
</evidence>
<dbReference type="EMBL" id="CP055902">
    <property type="protein sequence ID" value="QKX61536.1"/>
    <property type="molecule type" value="Genomic_DNA"/>
</dbReference>
<dbReference type="InterPro" id="IPR011701">
    <property type="entry name" value="MFS"/>
</dbReference>
<evidence type="ECO:0000256" key="5">
    <source>
        <dbReference type="SAM" id="Phobius"/>
    </source>
</evidence>
<proteinExistence type="predicted"/>
<feature type="transmembrane region" description="Helical" evidence="5">
    <location>
        <begin position="462"/>
        <end position="484"/>
    </location>
</feature>